<keyword evidence="6" id="KW-1185">Reference proteome</keyword>
<sequence length="403" mass="43357">MHVLVVHNRYSSAQPSGENRVVEEEVGLLRAAGHRVDLFERRSDDIAAKSLLGKVAVPLLVPWNPGVRSELAARLRAERPDVVHVHNVFPLLSPAVLAACADAGVPVVATLHNYTQVCPPGTLHRDGRRCTECVGSAMALPAVRHGCYRDSRLATVPLAVSMTVNRRRWWSGVERFFCISAAQRDVLVRSGMPAERLAVKHNFVPDPGARREGEGEHLLFLGRLAEGKGMRLLMTAWDQVAADGGVGVPLVIAGAGPLEREVTAWAAGRDDVRYVGLYDPEECRKAVARAVAVVAPSTVMETFGLVVAEAMAAGVPAVAADHGAFVELVEDGVTGLLHQPGDAASLASRIRRIAADQDRNREMGQAARRRYEQGFSPAVGLERLEEGYRSAIAGRTESMGGCK</sequence>
<dbReference type="InterPro" id="IPR050194">
    <property type="entry name" value="Glycosyltransferase_grp1"/>
</dbReference>
<accession>A0ABQ2LPA0</accession>
<dbReference type="Proteomes" id="UP000656881">
    <property type="component" value="Unassembled WGS sequence"/>
</dbReference>
<evidence type="ECO:0000259" key="3">
    <source>
        <dbReference type="Pfam" id="PF00534"/>
    </source>
</evidence>
<evidence type="ECO:0000313" key="6">
    <source>
        <dbReference type="Proteomes" id="UP000656881"/>
    </source>
</evidence>
<dbReference type="InterPro" id="IPR028098">
    <property type="entry name" value="Glyco_trans_4-like_N"/>
</dbReference>
<dbReference type="RefSeq" id="WP_189173396.1">
    <property type="nucleotide sequence ID" value="NZ_BMNG01000003.1"/>
</dbReference>
<dbReference type="Gene3D" id="3.40.50.2000">
    <property type="entry name" value="Glycogen Phosphorylase B"/>
    <property type="match status" value="2"/>
</dbReference>
<dbReference type="Pfam" id="PF13439">
    <property type="entry name" value="Glyco_transf_4"/>
    <property type="match status" value="1"/>
</dbReference>
<protein>
    <submittedName>
        <fullName evidence="5">Glycosyl transferase</fullName>
    </submittedName>
</protein>
<comment type="caution">
    <text evidence="5">The sequence shown here is derived from an EMBL/GenBank/DDBJ whole genome shotgun (WGS) entry which is preliminary data.</text>
</comment>
<proteinExistence type="predicted"/>
<evidence type="ECO:0000256" key="1">
    <source>
        <dbReference type="ARBA" id="ARBA00022676"/>
    </source>
</evidence>
<name>A0ABQ2LPA0_9ACTN</name>
<evidence type="ECO:0000313" key="5">
    <source>
        <dbReference type="EMBL" id="GGO39578.1"/>
    </source>
</evidence>
<dbReference type="SUPFAM" id="SSF53756">
    <property type="entry name" value="UDP-Glycosyltransferase/glycogen phosphorylase"/>
    <property type="match status" value="1"/>
</dbReference>
<gene>
    <name evidence="5" type="ORF">GCM10012286_16440</name>
</gene>
<dbReference type="CDD" id="cd03801">
    <property type="entry name" value="GT4_PimA-like"/>
    <property type="match status" value="1"/>
</dbReference>
<organism evidence="5 6">
    <name type="scientific">Streptomyces lasiicapitis</name>
    <dbReference type="NCBI Taxonomy" id="1923961"/>
    <lineage>
        <taxon>Bacteria</taxon>
        <taxon>Bacillati</taxon>
        <taxon>Actinomycetota</taxon>
        <taxon>Actinomycetes</taxon>
        <taxon>Kitasatosporales</taxon>
        <taxon>Streptomycetaceae</taxon>
        <taxon>Streptomyces</taxon>
    </lineage>
</organism>
<keyword evidence="2 5" id="KW-0808">Transferase</keyword>
<feature type="domain" description="Glycosyl transferase family 1" evidence="3">
    <location>
        <begin position="214"/>
        <end position="370"/>
    </location>
</feature>
<feature type="domain" description="Glycosyltransferase subfamily 4-like N-terminal" evidence="4">
    <location>
        <begin position="17"/>
        <end position="204"/>
    </location>
</feature>
<reference evidence="6" key="1">
    <citation type="journal article" date="2019" name="Int. J. Syst. Evol. Microbiol.">
        <title>The Global Catalogue of Microorganisms (GCM) 10K type strain sequencing project: providing services to taxonomists for standard genome sequencing and annotation.</title>
        <authorList>
            <consortium name="The Broad Institute Genomics Platform"/>
            <consortium name="The Broad Institute Genome Sequencing Center for Infectious Disease"/>
            <person name="Wu L."/>
            <person name="Ma J."/>
        </authorList>
    </citation>
    <scope>NUCLEOTIDE SEQUENCE [LARGE SCALE GENOMIC DNA]</scope>
    <source>
        <strain evidence="6">CGMCC 4.7349</strain>
    </source>
</reference>
<dbReference type="Pfam" id="PF00534">
    <property type="entry name" value="Glycos_transf_1"/>
    <property type="match status" value="1"/>
</dbReference>
<evidence type="ECO:0000259" key="4">
    <source>
        <dbReference type="Pfam" id="PF13439"/>
    </source>
</evidence>
<dbReference type="GO" id="GO:0016740">
    <property type="term" value="F:transferase activity"/>
    <property type="evidence" value="ECO:0007669"/>
    <property type="project" value="UniProtKB-KW"/>
</dbReference>
<evidence type="ECO:0000256" key="2">
    <source>
        <dbReference type="ARBA" id="ARBA00022679"/>
    </source>
</evidence>
<keyword evidence="1" id="KW-0328">Glycosyltransferase</keyword>
<dbReference type="PANTHER" id="PTHR45947">
    <property type="entry name" value="SULFOQUINOVOSYL TRANSFERASE SQD2"/>
    <property type="match status" value="1"/>
</dbReference>
<dbReference type="EMBL" id="BMNG01000003">
    <property type="protein sequence ID" value="GGO39578.1"/>
    <property type="molecule type" value="Genomic_DNA"/>
</dbReference>
<dbReference type="PANTHER" id="PTHR45947:SF13">
    <property type="entry name" value="TRANSFERASE"/>
    <property type="match status" value="1"/>
</dbReference>
<dbReference type="InterPro" id="IPR001296">
    <property type="entry name" value="Glyco_trans_1"/>
</dbReference>